<proteinExistence type="predicted"/>
<keyword evidence="3" id="KW-1185">Reference proteome</keyword>
<organism evidence="2 3">
    <name type="scientific">Obba rivulosa</name>
    <dbReference type="NCBI Taxonomy" id="1052685"/>
    <lineage>
        <taxon>Eukaryota</taxon>
        <taxon>Fungi</taxon>
        <taxon>Dikarya</taxon>
        <taxon>Basidiomycota</taxon>
        <taxon>Agaricomycotina</taxon>
        <taxon>Agaricomycetes</taxon>
        <taxon>Polyporales</taxon>
        <taxon>Gelatoporiaceae</taxon>
        <taxon>Obba</taxon>
    </lineage>
</organism>
<protein>
    <submittedName>
        <fullName evidence="2">Uncharacterized protein</fullName>
    </submittedName>
</protein>
<name>A0A8E2DLA7_9APHY</name>
<evidence type="ECO:0000313" key="2">
    <source>
        <dbReference type="EMBL" id="OCH89679.1"/>
    </source>
</evidence>
<evidence type="ECO:0000256" key="1">
    <source>
        <dbReference type="SAM" id="MobiDB-lite"/>
    </source>
</evidence>
<feature type="compositionally biased region" description="Polar residues" evidence="1">
    <location>
        <begin position="8"/>
        <end position="17"/>
    </location>
</feature>
<reference evidence="2 3" key="1">
    <citation type="submission" date="2016-07" db="EMBL/GenBank/DDBJ databases">
        <title>Draft genome of the white-rot fungus Obba rivulosa 3A-2.</title>
        <authorList>
            <consortium name="DOE Joint Genome Institute"/>
            <person name="Miettinen O."/>
            <person name="Riley R."/>
            <person name="Acob R."/>
            <person name="Barry K."/>
            <person name="Cullen D."/>
            <person name="De Vries R."/>
            <person name="Hainaut M."/>
            <person name="Hatakka A."/>
            <person name="Henrissat B."/>
            <person name="Hilden K."/>
            <person name="Kuo R."/>
            <person name="Labutti K."/>
            <person name="Lipzen A."/>
            <person name="Makela M.R."/>
            <person name="Sandor L."/>
            <person name="Spatafora J.W."/>
            <person name="Grigoriev I.V."/>
            <person name="Hibbett D.S."/>
        </authorList>
    </citation>
    <scope>NUCLEOTIDE SEQUENCE [LARGE SCALE GENOMIC DNA]</scope>
    <source>
        <strain evidence="2 3">3A-2</strain>
    </source>
</reference>
<dbReference type="EMBL" id="KV722421">
    <property type="protein sequence ID" value="OCH89679.1"/>
    <property type="molecule type" value="Genomic_DNA"/>
</dbReference>
<accession>A0A8E2DLA7</accession>
<gene>
    <name evidence="2" type="ORF">OBBRIDRAFT_826393</name>
</gene>
<dbReference type="Proteomes" id="UP000250043">
    <property type="component" value="Unassembled WGS sequence"/>
</dbReference>
<feature type="region of interest" description="Disordered" evidence="1">
    <location>
        <begin position="186"/>
        <end position="215"/>
    </location>
</feature>
<sequence>MSGFAASLTGSARSGLTQRRERGDGGLLTAILIQERRFHTWKTSTRRDVTSFHVEGTLPGRLMARRFKPTRQLTHQSPNGSWLTLKDDLRHHKTRLTADAVEPVQAMHADAMQPLLQWIDHCIPNTRSAVFVSRYSIDTDEMLHGRRCTSVQGLKEVGKPTTLGNHVTPSLAEALLASDASEKWRVSVTPEFHESSPGPGDEKGMGQRNIAQQSP</sequence>
<feature type="region of interest" description="Disordered" evidence="1">
    <location>
        <begin position="1"/>
        <end position="20"/>
    </location>
</feature>
<evidence type="ECO:0000313" key="3">
    <source>
        <dbReference type="Proteomes" id="UP000250043"/>
    </source>
</evidence>
<dbReference type="AlphaFoldDB" id="A0A8E2DLA7"/>